<dbReference type="RefSeq" id="WP_330102360.1">
    <property type="nucleotide sequence ID" value="NZ_JAZDCT010000001.1"/>
</dbReference>
<dbReference type="EMBL" id="JAZDCT010000001">
    <property type="protein sequence ID" value="MEE1886225.1"/>
    <property type="molecule type" value="Genomic_DNA"/>
</dbReference>
<evidence type="ECO:0000313" key="1">
    <source>
        <dbReference type="EMBL" id="MEE1886225.1"/>
    </source>
</evidence>
<gene>
    <name evidence="1" type="ORF">V0R62_00990</name>
</gene>
<organism evidence="1 2">
    <name type="scientific">Pseudomonas carassii</name>
    <dbReference type="NCBI Taxonomy" id="3115855"/>
    <lineage>
        <taxon>Bacteria</taxon>
        <taxon>Pseudomonadati</taxon>
        <taxon>Pseudomonadota</taxon>
        <taxon>Gammaproteobacteria</taxon>
        <taxon>Pseudomonadales</taxon>
        <taxon>Pseudomonadaceae</taxon>
        <taxon>Pseudomonas</taxon>
    </lineage>
</organism>
<comment type="caution">
    <text evidence="1">The sequence shown here is derived from an EMBL/GenBank/DDBJ whole genome shotgun (WGS) entry which is preliminary data.</text>
</comment>
<proteinExistence type="predicted"/>
<evidence type="ECO:0000313" key="2">
    <source>
        <dbReference type="Proteomes" id="UP001354227"/>
    </source>
</evidence>
<protein>
    <submittedName>
        <fullName evidence="1">Uncharacterized protein</fullName>
    </submittedName>
</protein>
<reference evidence="1" key="1">
    <citation type="submission" date="2024-01" db="EMBL/GenBank/DDBJ databases">
        <title>Unpublished Manusciprt.</title>
        <authorList>
            <person name="Duman M."/>
            <person name="Valdes E.G."/>
            <person name="Ajmi N."/>
            <person name="Altun S."/>
            <person name="Saticioglu I.B."/>
        </authorList>
    </citation>
    <scope>NUCLEOTIDE SEQUENCE</scope>
    <source>
        <strain evidence="1">137P</strain>
    </source>
</reference>
<accession>A0ABU7H508</accession>
<sequence length="73" mass="7925">MRAKKPPMIERMGVASSEDAVMWDGLVQQLLGPKMPSDTPDLRRSNTLQLAAAALRAAGERELVAQVDHLLAT</sequence>
<keyword evidence="2" id="KW-1185">Reference proteome</keyword>
<name>A0ABU7H508_9PSED</name>
<dbReference type="Proteomes" id="UP001354227">
    <property type="component" value="Unassembled WGS sequence"/>
</dbReference>